<dbReference type="EMBL" id="QJKJ01006541">
    <property type="protein sequence ID" value="RDX86350.1"/>
    <property type="molecule type" value="Genomic_DNA"/>
</dbReference>
<dbReference type="Gene3D" id="1.10.340.70">
    <property type="match status" value="1"/>
</dbReference>
<feature type="domain" description="Integrase zinc-binding" evidence="1">
    <location>
        <begin position="38"/>
        <end position="88"/>
    </location>
</feature>
<organism evidence="2 3">
    <name type="scientific">Mucuna pruriens</name>
    <name type="common">Velvet bean</name>
    <name type="synonym">Dolichos pruriens</name>
    <dbReference type="NCBI Taxonomy" id="157652"/>
    <lineage>
        <taxon>Eukaryota</taxon>
        <taxon>Viridiplantae</taxon>
        <taxon>Streptophyta</taxon>
        <taxon>Embryophyta</taxon>
        <taxon>Tracheophyta</taxon>
        <taxon>Spermatophyta</taxon>
        <taxon>Magnoliopsida</taxon>
        <taxon>eudicotyledons</taxon>
        <taxon>Gunneridae</taxon>
        <taxon>Pentapetalae</taxon>
        <taxon>rosids</taxon>
        <taxon>fabids</taxon>
        <taxon>Fabales</taxon>
        <taxon>Fabaceae</taxon>
        <taxon>Papilionoideae</taxon>
        <taxon>50 kb inversion clade</taxon>
        <taxon>NPAAA clade</taxon>
        <taxon>indigoferoid/millettioid clade</taxon>
        <taxon>Phaseoleae</taxon>
        <taxon>Mucuna</taxon>
    </lineage>
</organism>
<dbReference type="PANTHER" id="PTHR35046:SF9">
    <property type="entry name" value="RNA-DIRECTED DNA POLYMERASE"/>
    <property type="match status" value="1"/>
</dbReference>
<name>A0A371G716_MUCPR</name>
<reference evidence="2" key="1">
    <citation type="submission" date="2018-05" db="EMBL/GenBank/DDBJ databases">
        <title>Draft genome of Mucuna pruriens seed.</title>
        <authorList>
            <person name="Nnadi N.E."/>
            <person name="Vos R."/>
            <person name="Hasami M.H."/>
            <person name="Devisetty U.K."/>
            <person name="Aguiy J.C."/>
        </authorList>
    </citation>
    <scope>NUCLEOTIDE SEQUENCE [LARGE SCALE GENOMIC DNA]</scope>
    <source>
        <strain evidence="2">JCA_2017</strain>
    </source>
</reference>
<sequence length="297" mass="35193">MSFFFAEIFYLCATRVDGGFYIHEGFLFKDKKLCDSKSSVRELLVTKAHENDLIGYFGEYKTYKTLLEHLFWPHMKQDVHNTGDKCLTTKRTCYQYTKAKVQPHGYYTPLFVLFMPWIDLSMDFILGFPRSKIEDYFIFVVVDRFCRIAHFIPYHKTNDACIVANLFFREVVRLHDIPRTIVSERDSKFFSHFWRTLWSKLGTKSFFSLQHAILKLMLTQSLRTWEEQLPHIDFSYNQVVNSTTTHTPFELVYAKFVKELHAKAKSHVERKVEQFAEKANKGKVQKVLKKATYFGFT</sequence>
<dbReference type="InterPro" id="IPR036397">
    <property type="entry name" value="RNaseH_sf"/>
</dbReference>
<proteinExistence type="predicted"/>
<dbReference type="SUPFAM" id="SSF53098">
    <property type="entry name" value="Ribonuclease H-like"/>
    <property type="match status" value="1"/>
</dbReference>
<dbReference type="InterPro" id="IPR012337">
    <property type="entry name" value="RNaseH-like_sf"/>
</dbReference>
<keyword evidence="3" id="KW-1185">Reference proteome</keyword>
<dbReference type="Pfam" id="PF17921">
    <property type="entry name" value="Integrase_H2C2"/>
    <property type="match status" value="1"/>
</dbReference>
<feature type="non-terminal residue" evidence="2">
    <location>
        <position position="1"/>
    </location>
</feature>
<dbReference type="OrthoDB" id="425619at2759"/>
<evidence type="ECO:0000313" key="2">
    <source>
        <dbReference type="EMBL" id="RDX86350.1"/>
    </source>
</evidence>
<dbReference type="InterPro" id="IPR041588">
    <property type="entry name" value="Integrase_H2C2"/>
</dbReference>
<dbReference type="STRING" id="157652.A0A371G716"/>
<protein>
    <recommendedName>
        <fullName evidence="1">Integrase zinc-binding domain-containing protein</fullName>
    </recommendedName>
</protein>
<dbReference type="AlphaFoldDB" id="A0A371G716"/>
<gene>
    <name evidence="2" type="ORF">CR513_32323</name>
</gene>
<comment type="caution">
    <text evidence="2">The sequence shown here is derived from an EMBL/GenBank/DDBJ whole genome shotgun (WGS) entry which is preliminary data.</text>
</comment>
<dbReference type="PANTHER" id="PTHR35046">
    <property type="entry name" value="ZINC KNUCKLE (CCHC-TYPE) FAMILY PROTEIN"/>
    <property type="match status" value="1"/>
</dbReference>
<dbReference type="Proteomes" id="UP000257109">
    <property type="component" value="Unassembled WGS sequence"/>
</dbReference>
<dbReference type="Gene3D" id="3.30.420.10">
    <property type="entry name" value="Ribonuclease H-like superfamily/Ribonuclease H"/>
    <property type="match status" value="1"/>
</dbReference>
<accession>A0A371G716</accession>
<dbReference type="GO" id="GO:0003676">
    <property type="term" value="F:nucleic acid binding"/>
    <property type="evidence" value="ECO:0007669"/>
    <property type="project" value="InterPro"/>
</dbReference>
<evidence type="ECO:0000259" key="1">
    <source>
        <dbReference type="Pfam" id="PF17921"/>
    </source>
</evidence>
<evidence type="ECO:0000313" key="3">
    <source>
        <dbReference type="Proteomes" id="UP000257109"/>
    </source>
</evidence>